<sequence>MITPSPMLDWHQSPALGWRTRKVGVRVVMRWWFRLRWAARNPGMDDIAMASSYERRATKSHGFVGVEQAGELIRIQFCYGEEREVVSLKDVNIVGAEKVVRAVDMDDVGIVR</sequence>
<dbReference type="AlphaFoldDB" id="A0AAP0G294"/>
<comment type="caution">
    <text evidence="1">The sequence shown here is derived from an EMBL/GenBank/DDBJ whole genome shotgun (WGS) entry which is preliminary data.</text>
</comment>
<evidence type="ECO:0000313" key="1">
    <source>
        <dbReference type="EMBL" id="KAK8934187.1"/>
    </source>
</evidence>
<dbReference type="Proteomes" id="UP001418222">
    <property type="component" value="Unassembled WGS sequence"/>
</dbReference>
<organism evidence="1 2">
    <name type="scientific">Platanthera zijinensis</name>
    <dbReference type="NCBI Taxonomy" id="2320716"/>
    <lineage>
        <taxon>Eukaryota</taxon>
        <taxon>Viridiplantae</taxon>
        <taxon>Streptophyta</taxon>
        <taxon>Embryophyta</taxon>
        <taxon>Tracheophyta</taxon>
        <taxon>Spermatophyta</taxon>
        <taxon>Magnoliopsida</taxon>
        <taxon>Liliopsida</taxon>
        <taxon>Asparagales</taxon>
        <taxon>Orchidaceae</taxon>
        <taxon>Orchidoideae</taxon>
        <taxon>Orchideae</taxon>
        <taxon>Orchidinae</taxon>
        <taxon>Platanthera</taxon>
    </lineage>
</organism>
<name>A0AAP0G294_9ASPA</name>
<keyword evidence="2" id="KW-1185">Reference proteome</keyword>
<dbReference type="EMBL" id="JBBWWQ010000012">
    <property type="protein sequence ID" value="KAK8934187.1"/>
    <property type="molecule type" value="Genomic_DNA"/>
</dbReference>
<proteinExistence type="predicted"/>
<evidence type="ECO:0000313" key="2">
    <source>
        <dbReference type="Proteomes" id="UP001418222"/>
    </source>
</evidence>
<gene>
    <name evidence="1" type="ORF">KSP39_PZI014712</name>
</gene>
<reference evidence="1 2" key="1">
    <citation type="journal article" date="2022" name="Nat. Plants">
        <title>Genomes of leafy and leafless Platanthera orchids illuminate the evolution of mycoheterotrophy.</title>
        <authorList>
            <person name="Li M.H."/>
            <person name="Liu K.W."/>
            <person name="Li Z."/>
            <person name="Lu H.C."/>
            <person name="Ye Q.L."/>
            <person name="Zhang D."/>
            <person name="Wang J.Y."/>
            <person name="Li Y.F."/>
            <person name="Zhong Z.M."/>
            <person name="Liu X."/>
            <person name="Yu X."/>
            <person name="Liu D.K."/>
            <person name="Tu X.D."/>
            <person name="Liu B."/>
            <person name="Hao Y."/>
            <person name="Liao X.Y."/>
            <person name="Jiang Y.T."/>
            <person name="Sun W.H."/>
            <person name="Chen J."/>
            <person name="Chen Y.Q."/>
            <person name="Ai Y."/>
            <person name="Zhai J.W."/>
            <person name="Wu S.S."/>
            <person name="Zhou Z."/>
            <person name="Hsiao Y.Y."/>
            <person name="Wu W.L."/>
            <person name="Chen Y.Y."/>
            <person name="Lin Y.F."/>
            <person name="Hsu J.L."/>
            <person name="Li C.Y."/>
            <person name="Wang Z.W."/>
            <person name="Zhao X."/>
            <person name="Zhong W.Y."/>
            <person name="Ma X.K."/>
            <person name="Ma L."/>
            <person name="Huang J."/>
            <person name="Chen G.Z."/>
            <person name="Huang M.Z."/>
            <person name="Huang L."/>
            <person name="Peng D.H."/>
            <person name="Luo Y.B."/>
            <person name="Zou S.Q."/>
            <person name="Chen S.P."/>
            <person name="Lan S."/>
            <person name="Tsai W.C."/>
            <person name="Van de Peer Y."/>
            <person name="Liu Z.J."/>
        </authorList>
    </citation>
    <scope>NUCLEOTIDE SEQUENCE [LARGE SCALE GENOMIC DNA]</scope>
    <source>
        <strain evidence="1">Lor287</strain>
    </source>
</reference>
<accession>A0AAP0G294</accession>
<protein>
    <submittedName>
        <fullName evidence="1">Uncharacterized protein</fullName>
    </submittedName>
</protein>